<gene>
    <name evidence="2" type="ORF">BHS09_02585</name>
</gene>
<dbReference type="AlphaFoldDB" id="A0AAE6FVW8"/>
<evidence type="ECO:0000313" key="2">
    <source>
        <dbReference type="EMBL" id="QDE65971.1"/>
    </source>
</evidence>
<reference evidence="2 3" key="1">
    <citation type="journal article" date="2019" name="Science">
        <title>Social genes are selection hotspots in kin groups of a soil microbe.</title>
        <authorList>
            <person name="Wielgoss S."/>
            <person name="Wolfensberger R."/>
            <person name="Sun L."/>
            <person name="Fiegna F."/>
            <person name="Velicer G.J."/>
        </authorList>
    </citation>
    <scope>NUCLEOTIDE SEQUENCE [LARGE SCALE GENOMIC DNA]</scope>
    <source>
        <strain evidence="2 3">MC3.5.9c15</strain>
    </source>
</reference>
<accession>A0AAE6FVW8</accession>
<evidence type="ECO:0000313" key="3">
    <source>
        <dbReference type="Proteomes" id="UP000320179"/>
    </source>
</evidence>
<protein>
    <submittedName>
        <fullName evidence="2">Uncharacterized protein</fullName>
    </submittedName>
</protein>
<sequence>MVKEQPSFTKGREQLLTAGCAHPKWLTLEPEAFSILNWDDEDKVLLAIQTFHPEGMRSSNRMERVDVWLTAPPEWKPWLEAARRGEGLFEDQRDDWVRRLSPRELATVRARVTKLKHTARRKFIAETVYRAQQAPLSAADLVDEFFPEPKDGGLDLDTQWAWSDRVLYLRHTPRCRKAAEVVLREQWAPETAKAIVFNLTQCGGFYGQAPPKGCVEHAAPASCIKPWVEAQQEQERSASQFSPVNDREGSAPAE</sequence>
<proteinExistence type="predicted"/>
<dbReference type="EMBL" id="CP017174">
    <property type="protein sequence ID" value="QDE65971.1"/>
    <property type="molecule type" value="Genomic_DNA"/>
</dbReference>
<organism evidence="2 3">
    <name type="scientific">Myxococcus xanthus</name>
    <dbReference type="NCBI Taxonomy" id="34"/>
    <lineage>
        <taxon>Bacteria</taxon>
        <taxon>Pseudomonadati</taxon>
        <taxon>Myxococcota</taxon>
        <taxon>Myxococcia</taxon>
        <taxon>Myxococcales</taxon>
        <taxon>Cystobacterineae</taxon>
        <taxon>Myxococcaceae</taxon>
        <taxon>Myxococcus</taxon>
    </lineage>
</organism>
<evidence type="ECO:0000256" key="1">
    <source>
        <dbReference type="SAM" id="MobiDB-lite"/>
    </source>
</evidence>
<name>A0AAE6FVW8_MYXXA</name>
<feature type="region of interest" description="Disordered" evidence="1">
    <location>
        <begin position="234"/>
        <end position="254"/>
    </location>
</feature>
<feature type="compositionally biased region" description="Basic and acidic residues" evidence="1">
    <location>
        <begin position="245"/>
        <end position="254"/>
    </location>
</feature>
<dbReference type="Proteomes" id="UP000320179">
    <property type="component" value="Chromosome"/>
</dbReference>